<sequence>MGSATRIGHVFEMGWERGVGDRGSHGLGARGRFITNRTVRCFRDKGRPDLTLRQSDKRVKPHATNLPTPAIEIVKQTPSLPSHTHLHTHGLSTTGAAAALATCTRSPRQRAHVGRFRRRPAPPTSHCAAVERPQSYPVALLCLRLRAGNLPSFSTCLDCSLEERQVST</sequence>
<evidence type="ECO:0000313" key="3">
    <source>
        <dbReference type="Proteomes" id="UP000481861"/>
    </source>
</evidence>
<keyword evidence="3" id="KW-1185">Reference proteome</keyword>
<feature type="region of interest" description="Disordered" evidence="1">
    <location>
        <begin position="108"/>
        <end position="128"/>
    </location>
</feature>
<protein>
    <submittedName>
        <fullName evidence="2">Uncharacterized protein</fullName>
    </submittedName>
</protein>
<proteinExistence type="predicted"/>
<accession>A0A7C8IK64</accession>
<evidence type="ECO:0000313" key="2">
    <source>
        <dbReference type="EMBL" id="KAF2878393.1"/>
    </source>
</evidence>
<comment type="caution">
    <text evidence="2">The sequence shown here is derived from an EMBL/GenBank/DDBJ whole genome shotgun (WGS) entry which is preliminary data.</text>
</comment>
<evidence type="ECO:0000256" key="1">
    <source>
        <dbReference type="SAM" id="MobiDB-lite"/>
    </source>
</evidence>
<reference evidence="2 3" key="1">
    <citation type="submission" date="2020-01" db="EMBL/GenBank/DDBJ databases">
        <authorList>
            <consortium name="DOE Joint Genome Institute"/>
            <person name="Haridas S."/>
            <person name="Albert R."/>
            <person name="Binder M."/>
            <person name="Bloem J."/>
            <person name="Labutti K."/>
            <person name="Salamov A."/>
            <person name="Andreopoulos B."/>
            <person name="Baker S.E."/>
            <person name="Barry K."/>
            <person name="Bills G."/>
            <person name="Bluhm B.H."/>
            <person name="Cannon C."/>
            <person name="Castanera R."/>
            <person name="Culley D.E."/>
            <person name="Daum C."/>
            <person name="Ezra D."/>
            <person name="Gonzalez J.B."/>
            <person name="Henrissat B."/>
            <person name="Kuo A."/>
            <person name="Liang C."/>
            <person name="Lipzen A."/>
            <person name="Lutzoni F."/>
            <person name="Magnuson J."/>
            <person name="Mondo S."/>
            <person name="Nolan M."/>
            <person name="Ohm R."/>
            <person name="Pangilinan J."/>
            <person name="Park H.-J.H."/>
            <person name="Ramirez L."/>
            <person name="Alfaro M."/>
            <person name="Sun H."/>
            <person name="Tritt A."/>
            <person name="Yoshinaga Y."/>
            <person name="Zwiers L.-H.L."/>
            <person name="Turgeon B.G."/>
            <person name="Goodwin S.B."/>
            <person name="Spatafora J.W."/>
            <person name="Crous P.W."/>
            <person name="Grigoriev I.V."/>
        </authorList>
    </citation>
    <scope>NUCLEOTIDE SEQUENCE [LARGE SCALE GENOMIC DNA]</scope>
    <source>
        <strain evidence="2 3">CBS 611.86</strain>
    </source>
</reference>
<name>A0A7C8IK64_9PLEO</name>
<dbReference type="EMBL" id="JAADJZ010000001">
    <property type="protein sequence ID" value="KAF2878393.1"/>
    <property type="molecule type" value="Genomic_DNA"/>
</dbReference>
<dbReference type="AlphaFoldDB" id="A0A7C8IK64"/>
<gene>
    <name evidence="2" type="ORF">BDV95DRAFT_20702</name>
</gene>
<feature type="compositionally biased region" description="Basic residues" evidence="1">
    <location>
        <begin position="108"/>
        <end position="120"/>
    </location>
</feature>
<organism evidence="2 3">
    <name type="scientific">Massariosphaeria phaeospora</name>
    <dbReference type="NCBI Taxonomy" id="100035"/>
    <lineage>
        <taxon>Eukaryota</taxon>
        <taxon>Fungi</taxon>
        <taxon>Dikarya</taxon>
        <taxon>Ascomycota</taxon>
        <taxon>Pezizomycotina</taxon>
        <taxon>Dothideomycetes</taxon>
        <taxon>Pleosporomycetidae</taxon>
        <taxon>Pleosporales</taxon>
        <taxon>Pleosporales incertae sedis</taxon>
        <taxon>Massariosphaeria</taxon>
    </lineage>
</organism>
<dbReference type="Proteomes" id="UP000481861">
    <property type="component" value="Unassembled WGS sequence"/>
</dbReference>